<dbReference type="Gene3D" id="1.20.1250.20">
    <property type="entry name" value="MFS general substrate transporter like domains"/>
    <property type="match status" value="1"/>
</dbReference>
<dbReference type="STRING" id="675864.SAMN04489747_1361"/>
<dbReference type="PANTHER" id="PTHR23542:SF1">
    <property type="entry name" value="MAJOR FACILITATOR SUPERFAMILY (MFS) PROFILE DOMAIN-CONTAINING PROTEIN"/>
    <property type="match status" value="1"/>
</dbReference>
<dbReference type="PANTHER" id="PTHR23542">
    <property type="match status" value="1"/>
</dbReference>
<dbReference type="InterPro" id="IPR020846">
    <property type="entry name" value="MFS_dom"/>
</dbReference>
<evidence type="ECO:0000256" key="3">
    <source>
        <dbReference type="ARBA" id="ARBA00022989"/>
    </source>
</evidence>
<evidence type="ECO:0000313" key="8">
    <source>
        <dbReference type="Proteomes" id="UP000198546"/>
    </source>
</evidence>
<feature type="transmembrane region" description="Helical" evidence="5">
    <location>
        <begin position="257"/>
        <end position="277"/>
    </location>
</feature>
<evidence type="ECO:0000256" key="1">
    <source>
        <dbReference type="ARBA" id="ARBA00004651"/>
    </source>
</evidence>
<proteinExistence type="predicted"/>
<name>A0A1G6W6J0_9ACTN</name>
<accession>A0A1G6W6J0</accession>
<dbReference type="Proteomes" id="UP000198546">
    <property type="component" value="Chromosome i"/>
</dbReference>
<dbReference type="AlphaFoldDB" id="A0A1G6W6J0"/>
<dbReference type="GO" id="GO:0005886">
    <property type="term" value="C:plasma membrane"/>
    <property type="evidence" value="ECO:0007669"/>
    <property type="project" value="UniProtKB-SubCell"/>
</dbReference>
<dbReference type="InterPro" id="IPR036259">
    <property type="entry name" value="MFS_trans_sf"/>
</dbReference>
<feature type="domain" description="Major facilitator superfamily (MFS) profile" evidence="6">
    <location>
        <begin position="1"/>
        <end position="399"/>
    </location>
</feature>
<reference evidence="7 8" key="1">
    <citation type="submission" date="2016-10" db="EMBL/GenBank/DDBJ databases">
        <authorList>
            <person name="de Groot N.N."/>
        </authorList>
    </citation>
    <scope>NUCLEOTIDE SEQUENCE [LARGE SCALE GENOMIC DNA]</scope>
    <source>
        <strain evidence="7 8">MON 2.2</strain>
    </source>
</reference>
<sequence>MSSSSSYRQLFTLAGPWFVVIAFVARLPLAMAQLGSLLLVAGVTGSYGAGGLVAGAVAVANAVGAPLAGTLSDRTGQRRVLVVQSLVAAVGLTGLVVAADQGAGMPVLLAWAVVTGVALPQAGTLARVRWRLLAERAERPQLTGTAFALEGSVDEASFVIGPALVGVGAALVAPSGALLAAAALVVVFGLAFALHPTAELTRPDRSLPRAVGGPLLTPRLALLLTAMLGVGMVFGSVQTGNSVLATAAGEPGLTGGLHALLGVGSVLAGLLVPLLPARWAPDRRLLGFAASLLVLSAPLLLVDTLLPLAVVLLVLGLSIAPTMITIFTLAADAAPRPRLTTALTVLAGTTGVGYALGSSVAGRLADWGGHQPAYAVTVLAAGISTLAALAVLLTGARRPTTPGPSSTRQPQHQD</sequence>
<feature type="transmembrane region" description="Helical" evidence="5">
    <location>
        <begin position="177"/>
        <end position="195"/>
    </location>
</feature>
<dbReference type="Pfam" id="PF07690">
    <property type="entry name" value="MFS_1"/>
    <property type="match status" value="1"/>
</dbReference>
<dbReference type="EMBL" id="LT629688">
    <property type="protein sequence ID" value="SDD61461.1"/>
    <property type="molecule type" value="Genomic_DNA"/>
</dbReference>
<keyword evidence="8" id="KW-1185">Reference proteome</keyword>
<evidence type="ECO:0000256" key="2">
    <source>
        <dbReference type="ARBA" id="ARBA00022692"/>
    </source>
</evidence>
<feature type="transmembrane region" description="Helical" evidence="5">
    <location>
        <begin position="48"/>
        <end position="68"/>
    </location>
</feature>
<feature type="transmembrane region" description="Helical" evidence="5">
    <location>
        <begin position="80"/>
        <end position="99"/>
    </location>
</feature>
<evidence type="ECO:0000256" key="4">
    <source>
        <dbReference type="ARBA" id="ARBA00023136"/>
    </source>
</evidence>
<protein>
    <submittedName>
        <fullName evidence="7">Predicted arabinose efflux permease, MFS family</fullName>
    </submittedName>
</protein>
<feature type="transmembrane region" description="Helical" evidence="5">
    <location>
        <begin position="373"/>
        <end position="393"/>
    </location>
</feature>
<evidence type="ECO:0000313" key="7">
    <source>
        <dbReference type="EMBL" id="SDD61461.1"/>
    </source>
</evidence>
<evidence type="ECO:0000256" key="5">
    <source>
        <dbReference type="SAM" id="Phobius"/>
    </source>
</evidence>
<feature type="transmembrane region" description="Helical" evidence="5">
    <location>
        <begin position="342"/>
        <end position="361"/>
    </location>
</feature>
<dbReference type="InterPro" id="IPR011701">
    <property type="entry name" value="MFS"/>
</dbReference>
<feature type="transmembrane region" description="Helical" evidence="5">
    <location>
        <begin position="216"/>
        <end position="237"/>
    </location>
</feature>
<dbReference type="SUPFAM" id="SSF103473">
    <property type="entry name" value="MFS general substrate transporter"/>
    <property type="match status" value="1"/>
</dbReference>
<dbReference type="OrthoDB" id="9180256at2"/>
<dbReference type="PROSITE" id="PS50850">
    <property type="entry name" value="MFS"/>
    <property type="match status" value="1"/>
</dbReference>
<comment type="subcellular location">
    <subcellularLocation>
        <location evidence="1">Cell membrane</location>
        <topology evidence="1">Multi-pass membrane protein</topology>
    </subcellularLocation>
</comment>
<dbReference type="RefSeq" id="WP_090591813.1">
    <property type="nucleotide sequence ID" value="NZ_LT629688.1"/>
</dbReference>
<organism evidence="7 8">
    <name type="scientific">Auraticoccus monumenti</name>
    <dbReference type="NCBI Taxonomy" id="675864"/>
    <lineage>
        <taxon>Bacteria</taxon>
        <taxon>Bacillati</taxon>
        <taxon>Actinomycetota</taxon>
        <taxon>Actinomycetes</taxon>
        <taxon>Propionibacteriales</taxon>
        <taxon>Propionibacteriaceae</taxon>
        <taxon>Auraticoccus</taxon>
    </lineage>
</organism>
<feature type="transmembrane region" description="Helical" evidence="5">
    <location>
        <begin position="284"/>
        <end position="302"/>
    </location>
</feature>
<dbReference type="GO" id="GO:0022857">
    <property type="term" value="F:transmembrane transporter activity"/>
    <property type="evidence" value="ECO:0007669"/>
    <property type="project" value="InterPro"/>
</dbReference>
<gene>
    <name evidence="7" type="ORF">SAMN04489747_1361</name>
</gene>
<feature type="transmembrane region" description="Helical" evidence="5">
    <location>
        <begin position="308"/>
        <end position="330"/>
    </location>
</feature>
<keyword evidence="3 5" id="KW-1133">Transmembrane helix</keyword>
<keyword evidence="4 5" id="KW-0472">Membrane</keyword>
<keyword evidence="2 5" id="KW-0812">Transmembrane</keyword>
<evidence type="ECO:0000259" key="6">
    <source>
        <dbReference type="PROSITE" id="PS50850"/>
    </source>
</evidence>